<evidence type="ECO:0000256" key="4">
    <source>
        <dbReference type="ARBA" id="ARBA00022801"/>
    </source>
</evidence>
<dbReference type="EC" id="3.4.21.26" evidence="2"/>
<evidence type="ECO:0000313" key="8">
    <source>
        <dbReference type="EMBL" id="MEB3344974.1"/>
    </source>
</evidence>
<dbReference type="SUPFAM" id="SSF53474">
    <property type="entry name" value="alpha/beta-Hydrolases"/>
    <property type="match status" value="1"/>
</dbReference>
<dbReference type="InterPro" id="IPR023302">
    <property type="entry name" value="Pept_S9A_N"/>
</dbReference>
<evidence type="ECO:0000259" key="6">
    <source>
        <dbReference type="Pfam" id="PF00326"/>
    </source>
</evidence>
<organism evidence="8 9">
    <name type="scientific">Aquimarina gracilis</name>
    <dbReference type="NCBI Taxonomy" id="874422"/>
    <lineage>
        <taxon>Bacteria</taxon>
        <taxon>Pseudomonadati</taxon>
        <taxon>Bacteroidota</taxon>
        <taxon>Flavobacteriia</taxon>
        <taxon>Flavobacteriales</taxon>
        <taxon>Flavobacteriaceae</taxon>
        <taxon>Aquimarina</taxon>
    </lineage>
</organism>
<dbReference type="Pfam" id="PF00326">
    <property type="entry name" value="Peptidase_S9"/>
    <property type="match status" value="1"/>
</dbReference>
<dbReference type="InterPro" id="IPR001375">
    <property type="entry name" value="Peptidase_S9_cat"/>
</dbReference>
<dbReference type="Pfam" id="PF02897">
    <property type="entry name" value="Peptidase_S9_N"/>
    <property type="match status" value="1"/>
</dbReference>
<keyword evidence="5" id="KW-0720">Serine protease</keyword>
<dbReference type="PANTHER" id="PTHR42881">
    <property type="entry name" value="PROLYL ENDOPEPTIDASE"/>
    <property type="match status" value="1"/>
</dbReference>
<keyword evidence="3" id="KW-0645">Protease</keyword>
<feature type="domain" description="Peptidase S9A N-terminal" evidence="7">
    <location>
        <begin position="6"/>
        <end position="394"/>
    </location>
</feature>
<dbReference type="InterPro" id="IPR002470">
    <property type="entry name" value="Peptidase_S9A"/>
</dbReference>
<evidence type="ECO:0000256" key="3">
    <source>
        <dbReference type="ARBA" id="ARBA00022670"/>
    </source>
</evidence>
<dbReference type="SUPFAM" id="SSF50993">
    <property type="entry name" value="Peptidase/esterase 'gauge' domain"/>
    <property type="match status" value="1"/>
</dbReference>
<feature type="domain" description="Peptidase S9 prolyl oligopeptidase catalytic" evidence="6">
    <location>
        <begin position="474"/>
        <end position="686"/>
    </location>
</feature>
<reference evidence="8 9" key="1">
    <citation type="journal article" date="2013" name="Int. J. Syst. Evol. Microbiol.">
        <title>Aquimarina gracilis sp. nov., isolated from the gut microflora of a mussel, Mytilus coruscus, and emended description of Aquimarina spongiae.</title>
        <authorList>
            <person name="Park S.C."/>
            <person name="Choe H.N."/>
            <person name="Baik K.S."/>
            <person name="Seong C.N."/>
        </authorList>
    </citation>
    <scope>NUCLEOTIDE SEQUENCE [LARGE SCALE GENOMIC DNA]</scope>
    <source>
        <strain evidence="8 9">PSC32</strain>
    </source>
</reference>
<dbReference type="PRINTS" id="PR00862">
    <property type="entry name" value="PROLIGOPTASE"/>
</dbReference>
<comment type="caution">
    <text evidence="8">The sequence shown here is derived from an EMBL/GenBank/DDBJ whole genome shotgun (WGS) entry which is preliminary data.</text>
</comment>
<dbReference type="PANTHER" id="PTHR42881:SF2">
    <property type="entry name" value="PROLYL ENDOPEPTIDASE"/>
    <property type="match status" value="1"/>
</dbReference>
<dbReference type="EMBL" id="JAYKLX010000002">
    <property type="protein sequence ID" value="MEB3344974.1"/>
    <property type="molecule type" value="Genomic_DNA"/>
</dbReference>
<dbReference type="RefSeq" id="WP_344820930.1">
    <property type="nucleotide sequence ID" value="NZ_BAABAW010000003.1"/>
</dbReference>
<dbReference type="InterPro" id="IPR029058">
    <property type="entry name" value="AB_hydrolase_fold"/>
</dbReference>
<accession>A0ABU5ZSP0</accession>
<evidence type="ECO:0000313" key="9">
    <source>
        <dbReference type="Proteomes" id="UP001327027"/>
    </source>
</evidence>
<sequence>MPKAIVVDEYHGTKIEDPYRYAEDLESPIVKDWINKQNKVSNGFLNSIKKKQYLINRQIEFDQKKAFVISKLAVTENDVYFYLKRLPNENVPKLYYRKTFSGKEQLLYNPENFNPSSNIEYVINYIKPNWDGTKIVVSLTKKGKEISEMIVIDVSSKSIYPETINNVWPSNSGGVNWLPDNSGFIYLHYTSTDHTSTNFLENTKSVIYKLGRDPKSIEEIFSRSNNPKLELKKEDFPIILLENRKDKYLIGKTPGAGSYYNSYYLPLEEINTKNWKPLFKKSDQVKSVILKGDSIIYQTSKNAPNFKICITSIKKPDFDNPKILVEENKEEVITDFKITKEGLFFVTSKNGVKASLFKLENASRKEIKLPHVYGDLSLTSKGPNYPELWITANGWISDSKRFEYSSGTLIDKDFNQTLNNDLFKDIIIEEIEVDAHDGQKIPLSILRKKNIKKGKNNFVLMDGYGAYGISMKPAFSLRRLLWVLEGGIFVVAHVRGGGEKGDAWHKGGYKSTKPNTWKDFISCAEYLIDNKYTVKEKLAIWSGSAGGIMIGRAITERPDLFKAAIIEFGSLNMLRSEMRANGATNIKEFGALKNPNEFKGLLEMDAYHHIKDGEKYPSTLLMAGLNDARVPAWFSVKFAAKMQGANSADSDNLLVINKDTGHGVDNTKLKSFNRFATVMSFAFWQTGHPDYQPK</sequence>
<dbReference type="Proteomes" id="UP001327027">
    <property type="component" value="Unassembled WGS sequence"/>
</dbReference>
<evidence type="ECO:0000259" key="7">
    <source>
        <dbReference type="Pfam" id="PF02897"/>
    </source>
</evidence>
<evidence type="ECO:0000256" key="1">
    <source>
        <dbReference type="ARBA" id="ARBA00001070"/>
    </source>
</evidence>
<protein>
    <recommendedName>
        <fullName evidence="2">prolyl oligopeptidase</fullName>
        <ecNumber evidence="2">3.4.21.26</ecNumber>
    </recommendedName>
</protein>
<evidence type="ECO:0000256" key="2">
    <source>
        <dbReference type="ARBA" id="ARBA00011897"/>
    </source>
</evidence>
<keyword evidence="4" id="KW-0378">Hydrolase</keyword>
<dbReference type="InterPro" id="IPR051167">
    <property type="entry name" value="Prolyl_oligopep/macrocyclase"/>
</dbReference>
<gene>
    <name evidence="8" type="ORF">U6A24_05850</name>
</gene>
<name>A0ABU5ZSP0_9FLAO</name>
<dbReference type="Gene3D" id="2.130.10.120">
    <property type="entry name" value="Prolyl oligopeptidase, N-terminal domain"/>
    <property type="match status" value="1"/>
</dbReference>
<comment type="catalytic activity">
    <reaction evidence="1">
        <text>Hydrolysis of Pro-|-Xaa &gt;&gt; Ala-|-Xaa in oligopeptides.</text>
        <dbReference type="EC" id="3.4.21.26"/>
    </reaction>
</comment>
<proteinExistence type="predicted"/>
<keyword evidence="9" id="KW-1185">Reference proteome</keyword>
<evidence type="ECO:0000256" key="5">
    <source>
        <dbReference type="ARBA" id="ARBA00022825"/>
    </source>
</evidence>
<dbReference type="Gene3D" id="3.40.50.1820">
    <property type="entry name" value="alpha/beta hydrolase"/>
    <property type="match status" value="1"/>
</dbReference>